<dbReference type="GO" id="GO:0042586">
    <property type="term" value="F:peptide deformylase activity"/>
    <property type="evidence" value="ECO:0007669"/>
    <property type="project" value="UniProtKB-UniRule"/>
</dbReference>
<dbReference type="InterPro" id="IPR041711">
    <property type="entry name" value="Met-tRNA-FMT_N"/>
</dbReference>
<organism evidence="8 9">
    <name type="scientific">Candidatus Zambryskibacteria bacterium RIFCSPHIGHO2_02_FULL_43_14</name>
    <dbReference type="NCBI Taxonomy" id="1802748"/>
    <lineage>
        <taxon>Bacteria</taxon>
        <taxon>Candidatus Zambryskiibacteriota</taxon>
    </lineage>
</organism>
<comment type="similarity">
    <text evidence="2 5">Belongs to the polypeptide deformylase family.</text>
</comment>
<feature type="domain" description="Formyl transferase N-terminal" evidence="6">
    <location>
        <begin position="215"/>
        <end position="318"/>
    </location>
</feature>
<dbReference type="InterPro" id="IPR036477">
    <property type="entry name" value="Formyl_transf_N_sf"/>
</dbReference>
<dbReference type="Pfam" id="PF00551">
    <property type="entry name" value="Formyl_trans_N"/>
    <property type="match status" value="1"/>
</dbReference>
<dbReference type="Pfam" id="PF01327">
    <property type="entry name" value="Pep_deformylase"/>
    <property type="match status" value="1"/>
</dbReference>
<dbReference type="PRINTS" id="PR01576">
    <property type="entry name" value="PDEFORMYLASE"/>
</dbReference>
<comment type="function">
    <text evidence="5">Removes the formyl group from the N-terminal Met of newly synthesized proteins. Requires at least a dipeptide for an efficient rate of reaction. N-terminal L-methionine is a prerequisite for activity but the enzyme has broad specificity at other positions.</text>
</comment>
<dbReference type="NCBIfam" id="NF001159">
    <property type="entry name" value="PRK00150.1-3"/>
    <property type="match status" value="1"/>
</dbReference>
<dbReference type="InterPro" id="IPR011034">
    <property type="entry name" value="Formyl_transferase-like_C_sf"/>
</dbReference>
<dbReference type="GO" id="GO:0046872">
    <property type="term" value="F:metal ion binding"/>
    <property type="evidence" value="ECO:0007669"/>
    <property type="project" value="UniProtKB-KW"/>
</dbReference>
<accession>A0A1G2TFL1</accession>
<sequence length="425" mass="47836">MTKTKILQRDAPVLREATKSVPIKNIGSKKIRDILKKMKEALHSEKDGVAIAAPQIGESLRIFIVNSQALALISHFGKIKTDKELNDLVFINPEIIKTSKKKRQMEEGCLSVRWLYGQVKRSEKVTLRAYDETGKLLERGASGLLAQIFQHETDHLNGILFIDKAENIQEILPSRDTKFVFFGSSRFSDYVLEELENMGFSPVLKITSTKEPLPMEKLKNLGAEVFVVASFGKILPKELIDLPKHKTLNIHPSLLPQLRGAAPIQGAILKQNESGITIIRIDEKMDHGPILAQAKVSLFPWPDHYHVIEEKLGRAGGRMLGELLPKWILGKIQEKPQNDAVATYTKLVKKEDGLLNLDDSAEENLRKVLAYSTWPGAYMFFKNKKGGEVRVIVKDAKVEDGKFLPTCVIPAGKREMNWQDFLRGN</sequence>
<evidence type="ECO:0000259" key="6">
    <source>
        <dbReference type="Pfam" id="PF00551"/>
    </source>
</evidence>
<dbReference type="SUPFAM" id="SSF50486">
    <property type="entry name" value="FMT C-terminal domain-like"/>
    <property type="match status" value="1"/>
</dbReference>
<evidence type="ECO:0000256" key="4">
    <source>
        <dbReference type="ARBA" id="ARBA00022917"/>
    </source>
</evidence>
<dbReference type="InterPro" id="IPR023635">
    <property type="entry name" value="Peptide_deformylase"/>
</dbReference>
<dbReference type="EC" id="3.5.1.88" evidence="5"/>
<evidence type="ECO:0000256" key="1">
    <source>
        <dbReference type="ARBA" id="ARBA00010699"/>
    </source>
</evidence>
<comment type="catalytic activity">
    <reaction evidence="5">
        <text>N-terminal N-formyl-L-methionyl-[peptide] + H2O = N-terminal L-methionyl-[peptide] + formate</text>
        <dbReference type="Rhea" id="RHEA:24420"/>
        <dbReference type="Rhea" id="RHEA-COMP:10639"/>
        <dbReference type="Rhea" id="RHEA-COMP:10640"/>
        <dbReference type="ChEBI" id="CHEBI:15377"/>
        <dbReference type="ChEBI" id="CHEBI:15740"/>
        <dbReference type="ChEBI" id="CHEBI:49298"/>
        <dbReference type="ChEBI" id="CHEBI:64731"/>
        <dbReference type="EC" id="3.5.1.88"/>
    </reaction>
</comment>
<keyword evidence="5" id="KW-0408">Iron</keyword>
<dbReference type="PANTHER" id="PTHR10458:SF22">
    <property type="entry name" value="PEPTIDE DEFORMYLASE"/>
    <property type="match status" value="1"/>
</dbReference>
<dbReference type="AlphaFoldDB" id="A0A1G2TFL1"/>
<proteinExistence type="inferred from homology"/>
<keyword evidence="4 5" id="KW-0648">Protein biosynthesis</keyword>
<dbReference type="SUPFAM" id="SSF53328">
    <property type="entry name" value="Formyltransferase"/>
    <property type="match status" value="1"/>
</dbReference>
<reference evidence="8 9" key="1">
    <citation type="journal article" date="2016" name="Nat. Commun.">
        <title>Thousands of microbial genomes shed light on interconnected biogeochemical processes in an aquifer system.</title>
        <authorList>
            <person name="Anantharaman K."/>
            <person name="Brown C.T."/>
            <person name="Hug L.A."/>
            <person name="Sharon I."/>
            <person name="Castelle C.J."/>
            <person name="Probst A.J."/>
            <person name="Thomas B.C."/>
            <person name="Singh A."/>
            <person name="Wilkins M.J."/>
            <person name="Karaoz U."/>
            <person name="Brodie E.L."/>
            <person name="Williams K.H."/>
            <person name="Hubbard S.S."/>
            <person name="Banfield J.F."/>
        </authorList>
    </citation>
    <scope>NUCLEOTIDE SEQUENCE [LARGE SCALE GENOMIC DNA]</scope>
</reference>
<feature type="binding site" evidence="5">
    <location>
        <position position="155"/>
    </location>
    <ligand>
        <name>Fe cation</name>
        <dbReference type="ChEBI" id="CHEBI:24875"/>
    </ligand>
</feature>
<dbReference type="Gene3D" id="3.40.50.12230">
    <property type="match status" value="1"/>
</dbReference>
<dbReference type="InterPro" id="IPR005793">
    <property type="entry name" value="Formyl_trans_C"/>
</dbReference>
<feature type="active site" evidence="5">
    <location>
        <position position="152"/>
    </location>
</feature>
<comment type="cofactor">
    <cofactor evidence="5">
        <name>Fe(2+)</name>
        <dbReference type="ChEBI" id="CHEBI:29033"/>
    </cofactor>
    <text evidence="5">Binds 1 Fe(2+) ion.</text>
</comment>
<dbReference type="Gene3D" id="3.90.45.10">
    <property type="entry name" value="Peptide deformylase"/>
    <property type="match status" value="1"/>
</dbReference>
<keyword evidence="5" id="KW-0479">Metal-binding</keyword>
<dbReference type="Pfam" id="PF02911">
    <property type="entry name" value="Formyl_trans_C"/>
    <property type="match status" value="1"/>
</dbReference>
<dbReference type="InterPro" id="IPR036821">
    <property type="entry name" value="Peptide_deformylase_sf"/>
</dbReference>
<dbReference type="GO" id="GO:0004479">
    <property type="term" value="F:methionyl-tRNA formyltransferase activity"/>
    <property type="evidence" value="ECO:0007669"/>
    <property type="project" value="InterPro"/>
</dbReference>
<evidence type="ECO:0000256" key="3">
    <source>
        <dbReference type="ARBA" id="ARBA00022679"/>
    </source>
</evidence>
<protein>
    <recommendedName>
        <fullName evidence="5">Peptide deformylase</fullName>
        <shortName evidence="5">PDF</shortName>
        <ecNumber evidence="5">3.5.1.88</ecNumber>
    </recommendedName>
    <alternativeName>
        <fullName evidence="5">Polypeptide deformylase</fullName>
    </alternativeName>
</protein>
<dbReference type="HAMAP" id="MF_00163">
    <property type="entry name" value="Pep_deformylase"/>
    <property type="match status" value="1"/>
</dbReference>
<name>A0A1G2TFL1_9BACT</name>
<evidence type="ECO:0000313" key="9">
    <source>
        <dbReference type="Proteomes" id="UP000178175"/>
    </source>
</evidence>
<dbReference type="SUPFAM" id="SSF56420">
    <property type="entry name" value="Peptide deformylase"/>
    <property type="match status" value="1"/>
</dbReference>
<dbReference type="CDD" id="cd00487">
    <property type="entry name" value="Pep_deformylase"/>
    <property type="match status" value="1"/>
</dbReference>
<keyword evidence="5" id="KW-0378">Hydrolase</keyword>
<evidence type="ECO:0000313" key="8">
    <source>
        <dbReference type="EMBL" id="OHA96067.1"/>
    </source>
</evidence>
<keyword evidence="3" id="KW-0808">Transferase</keyword>
<dbReference type="CDD" id="cd08646">
    <property type="entry name" value="FMT_core_Met-tRNA-FMT_N"/>
    <property type="match status" value="1"/>
</dbReference>
<feature type="domain" description="Formyl transferase C-terminal" evidence="7">
    <location>
        <begin position="348"/>
        <end position="400"/>
    </location>
</feature>
<dbReference type="Proteomes" id="UP000178175">
    <property type="component" value="Unassembled WGS sequence"/>
</dbReference>
<dbReference type="PANTHER" id="PTHR10458">
    <property type="entry name" value="PEPTIDE DEFORMYLASE"/>
    <property type="match status" value="1"/>
</dbReference>
<feature type="binding site" evidence="5">
    <location>
        <position position="151"/>
    </location>
    <ligand>
        <name>Fe cation</name>
        <dbReference type="ChEBI" id="CHEBI:24875"/>
    </ligand>
</feature>
<evidence type="ECO:0000256" key="2">
    <source>
        <dbReference type="ARBA" id="ARBA00010759"/>
    </source>
</evidence>
<feature type="binding site" evidence="5">
    <location>
        <position position="109"/>
    </location>
    <ligand>
        <name>Fe cation</name>
        <dbReference type="ChEBI" id="CHEBI:24875"/>
    </ligand>
</feature>
<dbReference type="NCBIfam" id="TIGR00079">
    <property type="entry name" value="pept_deformyl"/>
    <property type="match status" value="1"/>
</dbReference>
<dbReference type="EMBL" id="MHVR01000012">
    <property type="protein sequence ID" value="OHA96067.1"/>
    <property type="molecule type" value="Genomic_DNA"/>
</dbReference>
<comment type="caution">
    <text evidence="8">The sequence shown here is derived from an EMBL/GenBank/DDBJ whole genome shotgun (WGS) entry which is preliminary data.</text>
</comment>
<evidence type="ECO:0000256" key="5">
    <source>
        <dbReference type="HAMAP-Rule" id="MF_00163"/>
    </source>
</evidence>
<gene>
    <name evidence="5" type="primary">def</name>
    <name evidence="8" type="ORF">A3C70_01410</name>
</gene>
<comment type="similarity">
    <text evidence="1">Belongs to the Fmt family.</text>
</comment>
<dbReference type="InterPro" id="IPR002376">
    <property type="entry name" value="Formyl_transf_N"/>
</dbReference>
<evidence type="ECO:0000259" key="7">
    <source>
        <dbReference type="Pfam" id="PF02911"/>
    </source>
</evidence>